<dbReference type="EMBL" id="CP048711">
    <property type="protein sequence ID" value="QIB66645.1"/>
    <property type="molecule type" value="Genomic_DNA"/>
</dbReference>
<dbReference type="Proteomes" id="UP000477680">
    <property type="component" value="Chromosome"/>
</dbReference>
<dbReference type="GO" id="GO:0016020">
    <property type="term" value="C:membrane"/>
    <property type="evidence" value="ECO:0007669"/>
    <property type="project" value="UniProtKB-SubCell"/>
</dbReference>
<feature type="transmembrane region" description="Helical" evidence="6">
    <location>
        <begin position="50"/>
        <end position="77"/>
    </location>
</feature>
<evidence type="ECO:0000313" key="8">
    <source>
        <dbReference type="Proteomes" id="UP000477680"/>
    </source>
</evidence>
<name>A0A6C0U839_9GAMM</name>
<proteinExistence type="inferred from homology"/>
<gene>
    <name evidence="7" type="ORF">G3T16_15850</name>
</gene>
<dbReference type="KEGG" id="kim:G3T16_15850"/>
<keyword evidence="5 6" id="KW-0472">Membrane</keyword>
<evidence type="ECO:0000256" key="6">
    <source>
        <dbReference type="SAM" id="Phobius"/>
    </source>
</evidence>
<keyword evidence="3 6" id="KW-0812">Transmembrane</keyword>
<protein>
    <submittedName>
        <fullName evidence="7">AI-2E family transporter</fullName>
    </submittedName>
</protein>
<keyword evidence="8" id="KW-1185">Reference proteome</keyword>
<dbReference type="RefSeq" id="WP_163496079.1">
    <property type="nucleotide sequence ID" value="NZ_CP048711.1"/>
</dbReference>
<feature type="transmembrane region" description="Helical" evidence="6">
    <location>
        <begin position="12"/>
        <end position="30"/>
    </location>
</feature>
<evidence type="ECO:0000313" key="7">
    <source>
        <dbReference type="EMBL" id="QIB66645.1"/>
    </source>
</evidence>
<evidence type="ECO:0000256" key="2">
    <source>
        <dbReference type="ARBA" id="ARBA00009773"/>
    </source>
</evidence>
<dbReference type="InterPro" id="IPR002549">
    <property type="entry name" value="AI-2E-like"/>
</dbReference>
<evidence type="ECO:0000256" key="5">
    <source>
        <dbReference type="ARBA" id="ARBA00023136"/>
    </source>
</evidence>
<comment type="similarity">
    <text evidence="2">Belongs to the autoinducer-2 exporter (AI-2E) (TC 2.A.86) family.</text>
</comment>
<sequence length="98" mass="10831">MILSLAGVVQYGMTGFALVPALVYFSINLFEAQFLTPMTLGRHMRLNPLVIILWLVVWGWLWGAVGVLLAVPLLVCLKLAAGQTGFMNSWVQLIETRA</sequence>
<reference evidence="7 8" key="1">
    <citation type="submission" date="2020-02" db="EMBL/GenBank/DDBJ databases">
        <title>Genome sequencing for Kineobactrum sp. M2.</title>
        <authorList>
            <person name="Park S.-J."/>
        </authorList>
    </citation>
    <scope>NUCLEOTIDE SEQUENCE [LARGE SCALE GENOMIC DNA]</scope>
    <source>
        <strain evidence="7 8">M2</strain>
    </source>
</reference>
<evidence type="ECO:0000256" key="1">
    <source>
        <dbReference type="ARBA" id="ARBA00004141"/>
    </source>
</evidence>
<comment type="subcellular location">
    <subcellularLocation>
        <location evidence="1">Membrane</location>
        <topology evidence="1">Multi-pass membrane protein</topology>
    </subcellularLocation>
</comment>
<dbReference type="Pfam" id="PF01594">
    <property type="entry name" value="AI-2E_transport"/>
    <property type="match status" value="1"/>
</dbReference>
<organism evidence="7 8">
    <name type="scientific">Kineobactrum salinum</name>
    <dbReference type="NCBI Taxonomy" id="2708301"/>
    <lineage>
        <taxon>Bacteria</taxon>
        <taxon>Pseudomonadati</taxon>
        <taxon>Pseudomonadota</taxon>
        <taxon>Gammaproteobacteria</taxon>
        <taxon>Cellvibrionales</taxon>
        <taxon>Halieaceae</taxon>
        <taxon>Kineobactrum</taxon>
    </lineage>
</organism>
<evidence type="ECO:0000256" key="3">
    <source>
        <dbReference type="ARBA" id="ARBA00022692"/>
    </source>
</evidence>
<evidence type="ECO:0000256" key="4">
    <source>
        <dbReference type="ARBA" id="ARBA00022989"/>
    </source>
</evidence>
<dbReference type="AlphaFoldDB" id="A0A6C0U839"/>
<accession>A0A6C0U839</accession>
<keyword evidence="4 6" id="KW-1133">Transmembrane helix</keyword>